<name>A0A6A4W082_AMPAM</name>
<feature type="region of interest" description="Disordered" evidence="1">
    <location>
        <begin position="31"/>
        <end position="66"/>
    </location>
</feature>
<dbReference type="AlphaFoldDB" id="A0A6A4W082"/>
<proteinExistence type="predicted"/>
<feature type="region of interest" description="Disordered" evidence="1">
    <location>
        <begin position="713"/>
        <end position="763"/>
    </location>
</feature>
<dbReference type="InterPro" id="IPR011989">
    <property type="entry name" value="ARM-like"/>
</dbReference>
<feature type="region of interest" description="Disordered" evidence="1">
    <location>
        <begin position="524"/>
        <end position="676"/>
    </location>
</feature>
<dbReference type="Proteomes" id="UP000440578">
    <property type="component" value="Unassembled WGS sequence"/>
</dbReference>
<evidence type="ECO:0000313" key="2">
    <source>
        <dbReference type="EMBL" id="KAF0299835.1"/>
    </source>
</evidence>
<evidence type="ECO:0000256" key="1">
    <source>
        <dbReference type="SAM" id="MobiDB-lite"/>
    </source>
</evidence>
<reference evidence="2 3" key="1">
    <citation type="submission" date="2019-07" db="EMBL/GenBank/DDBJ databases">
        <title>Draft genome assembly of a fouling barnacle, Amphibalanus amphitrite (Darwin, 1854): The first reference genome for Thecostraca.</title>
        <authorList>
            <person name="Kim W."/>
        </authorList>
    </citation>
    <scope>NUCLEOTIDE SEQUENCE [LARGE SCALE GENOMIC DNA]</scope>
    <source>
        <strain evidence="2">SNU_AA5</strain>
        <tissue evidence="2">Soma without cirri and trophi</tissue>
    </source>
</reference>
<gene>
    <name evidence="2" type="primary">SCYL3</name>
    <name evidence="2" type="ORF">FJT64_027521</name>
</gene>
<dbReference type="InterPro" id="IPR016024">
    <property type="entry name" value="ARM-type_fold"/>
</dbReference>
<dbReference type="OrthoDB" id="9942861at2759"/>
<dbReference type="PANTHER" id="PTHR12984">
    <property type="entry name" value="SCY1-RELATED S/T PROTEIN KINASE-LIKE"/>
    <property type="match status" value="1"/>
</dbReference>
<feature type="compositionally biased region" description="Acidic residues" evidence="1">
    <location>
        <begin position="619"/>
        <end position="640"/>
    </location>
</feature>
<dbReference type="SUPFAM" id="SSF48371">
    <property type="entry name" value="ARM repeat"/>
    <property type="match status" value="1"/>
</dbReference>
<protein>
    <submittedName>
        <fullName evidence="2">Protein-associating with the carboxyl-terminal domain of ezrin</fullName>
    </submittedName>
</protein>
<organism evidence="2 3">
    <name type="scientific">Amphibalanus amphitrite</name>
    <name type="common">Striped barnacle</name>
    <name type="synonym">Balanus amphitrite</name>
    <dbReference type="NCBI Taxonomy" id="1232801"/>
    <lineage>
        <taxon>Eukaryota</taxon>
        <taxon>Metazoa</taxon>
        <taxon>Ecdysozoa</taxon>
        <taxon>Arthropoda</taxon>
        <taxon>Crustacea</taxon>
        <taxon>Multicrustacea</taxon>
        <taxon>Cirripedia</taxon>
        <taxon>Thoracica</taxon>
        <taxon>Thoracicalcarea</taxon>
        <taxon>Balanomorpha</taxon>
        <taxon>Balanoidea</taxon>
        <taxon>Balanidae</taxon>
        <taxon>Amphibalaninae</taxon>
        <taxon>Amphibalanus</taxon>
    </lineage>
</organism>
<feature type="compositionally biased region" description="Basic and acidic residues" evidence="1">
    <location>
        <begin position="731"/>
        <end position="745"/>
    </location>
</feature>
<dbReference type="EMBL" id="VIIS01001327">
    <property type="protein sequence ID" value="KAF0299835.1"/>
    <property type="molecule type" value="Genomic_DNA"/>
</dbReference>
<evidence type="ECO:0000313" key="3">
    <source>
        <dbReference type="Proteomes" id="UP000440578"/>
    </source>
</evidence>
<dbReference type="InterPro" id="IPR051177">
    <property type="entry name" value="CIK-Related_Protein"/>
</dbReference>
<sequence length="763" mass="84916">MVLASYCAPVATWQRISLPIDYRAASSASSRGNGYSLPAESQTTEPLAVPPPSSASPPDCSVASPPPTALYPAAASAPQGRSYTYTVPTRSYSYTVPDRSYTLPARTSYYSYGNSMVPLGRTYSPSMSADSHRRVTRAAEPGHSFTRMPVLLRDPETLVVIPHRRQLTHVADALGDDPVLQYYEDRLHETDEINNAHASRRIIEMLQPIAIPKKFYPRAVEWKPKPYKRRTIEDELKPVRHNIAVRSYFDRNKEAADHDSKRIGSGNVSCLNFVGGKVTSRRPRTRFYDHDKIRTEIDLLSRYGHVRDDLDLHQFKDKFPGARQFRDEVKRRLLSRDPFARPSLDQLEGHDFFSNEFNQIHGFLENLVLKSQEERKTFFIDLASRLRAYPEELVASRLSSLCLSRLVLLDPDACRHFLPRLLSPRYDQYATGECVLSPTVFRRHIVPQLLRILHVHDAHIRLVLLQHFSKYVAEIPKHLLGDVVLPELLLGIRDTHDDLVAATLRALADLVPILGSQVVIGPHRHKHFGNGTPKASSGKGATPARRKRVTLSQKATEAPPERRRTLLELSQAAAGESDSLPERRSPEGGEELGLEPDLGPAADAPSDPGSDSELGPGVESEEDVEDGGDWSDWEATDVDPDPPTTREILVQSEDSGAVSAGFELSPTPLEAGSVPQKEAASGKAVIEVKVSKCWRKEPEAEVDLFADMQPVIRSSRPTLLAPEPAPAGPKTDPKPQPRQEVKPELEPEVVSSRLDMSFQSGRR</sequence>
<dbReference type="Gene3D" id="1.25.10.10">
    <property type="entry name" value="Leucine-rich Repeat Variant"/>
    <property type="match status" value="1"/>
</dbReference>
<comment type="caution">
    <text evidence="2">The sequence shown here is derived from an EMBL/GenBank/DDBJ whole genome shotgun (WGS) entry which is preliminary data.</text>
</comment>
<accession>A0A6A4W082</accession>
<keyword evidence="3" id="KW-1185">Reference proteome</keyword>
<dbReference type="PANTHER" id="PTHR12984:SF15">
    <property type="entry name" value="PROTEIN-ASSOCIATING WITH THE CARBOXYL-TERMINAL DOMAIN OF EZRIN"/>
    <property type="match status" value="1"/>
</dbReference>